<protein>
    <submittedName>
        <fullName evidence="3">Aminotransferase</fullName>
    </submittedName>
</protein>
<dbReference type="RefSeq" id="WP_109644571.1">
    <property type="nucleotide sequence ID" value="NZ_QGGB01000002.1"/>
</dbReference>
<dbReference type="InterPro" id="IPR000192">
    <property type="entry name" value="Aminotrans_V_dom"/>
</dbReference>
<dbReference type="PANTHER" id="PTHR43586">
    <property type="entry name" value="CYSTEINE DESULFURASE"/>
    <property type="match status" value="1"/>
</dbReference>
<keyword evidence="3" id="KW-0808">Transferase</keyword>
<feature type="domain" description="Aminotransferase class V" evidence="2">
    <location>
        <begin position="55"/>
        <end position="356"/>
    </location>
</feature>
<dbReference type="Gene3D" id="3.40.640.10">
    <property type="entry name" value="Type I PLP-dependent aspartate aminotransferase-like (Major domain)"/>
    <property type="match status" value="1"/>
</dbReference>
<dbReference type="EMBL" id="QGGB01000002">
    <property type="protein sequence ID" value="PWN07938.1"/>
    <property type="molecule type" value="Genomic_DNA"/>
</dbReference>
<dbReference type="Pfam" id="PF00266">
    <property type="entry name" value="Aminotran_5"/>
    <property type="match status" value="1"/>
</dbReference>
<dbReference type="InterPro" id="IPR015424">
    <property type="entry name" value="PyrdxlP-dep_Trfase"/>
</dbReference>
<sequence>MSHKSLFHLDKNHHYLNCSFLSPLLKSVEEAGIRGIRMKRTPWQVTPDDFFTDSDRVRKLFGELIHAPDPESVAIMPSVSYGMGTVAANLPDQKNGKIVVAHEQFPSNIYPWERVCDDRGWELVAVSPRDPVNQRGKSWNQHMLDSIDEKTVLVALANVHWADGTRFDVESIGEKARANGAFFVIDGTQSVGAMPFDVQTVKPDALICAGYKWLFGPYGITLGYFGKRLQTGVPLEEGWITRRNSHDFSGLVNYKDEYEKGAVRFDMGERSNFVTLPMMAAALEQVLEWTPEKIQSYCDELCRNYISEWRNHGFRIEDREWRGAHMFGIRIPDDASIELLKERLRDQNVHVSVRGTAVRVAPHLYNDKEDINALHKVLMGIIP</sequence>
<dbReference type="Proteomes" id="UP000245533">
    <property type="component" value="Unassembled WGS sequence"/>
</dbReference>
<evidence type="ECO:0000313" key="4">
    <source>
        <dbReference type="Proteomes" id="UP000245533"/>
    </source>
</evidence>
<dbReference type="Gene3D" id="3.90.1150.10">
    <property type="entry name" value="Aspartate Aminotransferase, domain 1"/>
    <property type="match status" value="1"/>
</dbReference>
<gene>
    <name evidence="3" type="ORF">DDZ15_02700</name>
</gene>
<dbReference type="PANTHER" id="PTHR43586:SF15">
    <property type="entry name" value="BLR3095 PROTEIN"/>
    <property type="match status" value="1"/>
</dbReference>
<dbReference type="InterPro" id="IPR015422">
    <property type="entry name" value="PyrdxlP-dep_Trfase_small"/>
</dbReference>
<dbReference type="GO" id="GO:0008483">
    <property type="term" value="F:transaminase activity"/>
    <property type="evidence" value="ECO:0007669"/>
    <property type="project" value="UniProtKB-KW"/>
</dbReference>
<name>A0A316TVH9_9BACT</name>
<proteinExistence type="predicted"/>
<dbReference type="AlphaFoldDB" id="A0A316TVH9"/>
<accession>A0A316TVH9</accession>
<comment type="caution">
    <text evidence="3">The sequence shown here is derived from an EMBL/GenBank/DDBJ whole genome shotgun (WGS) entry which is preliminary data.</text>
</comment>
<evidence type="ECO:0000313" key="3">
    <source>
        <dbReference type="EMBL" id="PWN07938.1"/>
    </source>
</evidence>
<dbReference type="SUPFAM" id="SSF53383">
    <property type="entry name" value="PLP-dependent transferases"/>
    <property type="match status" value="1"/>
</dbReference>
<keyword evidence="3" id="KW-0032">Aminotransferase</keyword>
<keyword evidence="4" id="KW-1185">Reference proteome</keyword>
<reference evidence="3 4" key="1">
    <citation type="submission" date="2018-05" db="EMBL/GenBank/DDBJ databases">
        <title>Rhodohalobacter halophilus gen. nov., sp. nov., a moderately halophilic member of the family Balneolaceae.</title>
        <authorList>
            <person name="Liu Z.-W."/>
        </authorList>
    </citation>
    <scope>NUCLEOTIDE SEQUENCE [LARGE SCALE GENOMIC DNA]</scope>
    <source>
        <strain evidence="3 4">8A47</strain>
    </source>
</reference>
<organism evidence="3 4">
    <name type="scientific">Rhodohalobacter mucosus</name>
    <dbReference type="NCBI Taxonomy" id="2079485"/>
    <lineage>
        <taxon>Bacteria</taxon>
        <taxon>Pseudomonadati</taxon>
        <taxon>Balneolota</taxon>
        <taxon>Balneolia</taxon>
        <taxon>Balneolales</taxon>
        <taxon>Balneolaceae</taxon>
        <taxon>Rhodohalobacter</taxon>
    </lineage>
</organism>
<evidence type="ECO:0000256" key="1">
    <source>
        <dbReference type="ARBA" id="ARBA00022898"/>
    </source>
</evidence>
<dbReference type="InterPro" id="IPR015421">
    <property type="entry name" value="PyrdxlP-dep_Trfase_major"/>
</dbReference>
<evidence type="ECO:0000259" key="2">
    <source>
        <dbReference type="Pfam" id="PF00266"/>
    </source>
</evidence>
<keyword evidence="1" id="KW-0663">Pyridoxal phosphate</keyword>
<dbReference type="OrthoDB" id="513408at2"/>